<name>A0A2T4U2U6_9BACI</name>
<reference evidence="2 3" key="1">
    <citation type="submission" date="2018-03" db="EMBL/GenBank/DDBJ databases">
        <title>Alkalicoccus saliphilus sp. nov., isolated from a mineral pool.</title>
        <authorList>
            <person name="Zhao B."/>
        </authorList>
    </citation>
    <scope>NUCLEOTIDE SEQUENCE [LARGE SCALE GENOMIC DNA]</scope>
    <source>
        <strain evidence="2 3">6AG</strain>
    </source>
</reference>
<dbReference type="PROSITE" id="PS51257">
    <property type="entry name" value="PROKAR_LIPOPROTEIN"/>
    <property type="match status" value="1"/>
</dbReference>
<keyword evidence="3" id="KW-1185">Reference proteome</keyword>
<gene>
    <name evidence="2" type="ORF">C6Y45_14945</name>
</gene>
<evidence type="ECO:0000256" key="1">
    <source>
        <dbReference type="SAM" id="SignalP"/>
    </source>
</evidence>
<protein>
    <submittedName>
        <fullName evidence="2">Uncharacterized protein</fullName>
    </submittedName>
</protein>
<proteinExistence type="predicted"/>
<dbReference type="AlphaFoldDB" id="A0A2T4U2U6"/>
<comment type="caution">
    <text evidence="2">The sequence shown here is derived from an EMBL/GenBank/DDBJ whole genome shotgun (WGS) entry which is preliminary data.</text>
</comment>
<keyword evidence="1" id="KW-0732">Signal</keyword>
<feature type="signal peptide" evidence="1">
    <location>
        <begin position="1"/>
        <end position="20"/>
    </location>
</feature>
<organism evidence="2 3">
    <name type="scientific">Alkalicoccus saliphilus</name>
    <dbReference type="NCBI Taxonomy" id="200989"/>
    <lineage>
        <taxon>Bacteria</taxon>
        <taxon>Bacillati</taxon>
        <taxon>Bacillota</taxon>
        <taxon>Bacilli</taxon>
        <taxon>Bacillales</taxon>
        <taxon>Bacillaceae</taxon>
        <taxon>Alkalicoccus</taxon>
    </lineage>
</organism>
<feature type="chain" id="PRO_5015754086" evidence="1">
    <location>
        <begin position="21"/>
        <end position="62"/>
    </location>
</feature>
<dbReference type="EMBL" id="PZJJ01000036">
    <property type="protein sequence ID" value="PTL37713.1"/>
    <property type="molecule type" value="Genomic_DNA"/>
</dbReference>
<evidence type="ECO:0000313" key="2">
    <source>
        <dbReference type="EMBL" id="PTL37713.1"/>
    </source>
</evidence>
<accession>A0A2T4U2U6</accession>
<dbReference type="RefSeq" id="WP_107586039.1">
    <property type="nucleotide sequence ID" value="NZ_PZJJ01000036.1"/>
</dbReference>
<sequence>MKKLLFMAVFALIAAGCSSAAVETESYEASEYTTALPNQSGEDVEVFTEDRADLYYYFTGVN</sequence>
<dbReference type="Proteomes" id="UP000240509">
    <property type="component" value="Unassembled WGS sequence"/>
</dbReference>
<evidence type="ECO:0000313" key="3">
    <source>
        <dbReference type="Proteomes" id="UP000240509"/>
    </source>
</evidence>